<dbReference type="Proteomes" id="UP001150603">
    <property type="component" value="Unassembled WGS sequence"/>
</dbReference>
<keyword evidence="2" id="KW-1185">Reference proteome</keyword>
<organism evidence="1 2">
    <name type="scientific">Linderina macrospora</name>
    <dbReference type="NCBI Taxonomy" id="4868"/>
    <lineage>
        <taxon>Eukaryota</taxon>
        <taxon>Fungi</taxon>
        <taxon>Fungi incertae sedis</taxon>
        <taxon>Zoopagomycota</taxon>
        <taxon>Kickxellomycotina</taxon>
        <taxon>Kickxellomycetes</taxon>
        <taxon>Kickxellales</taxon>
        <taxon>Kickxellaceae</taxon>
        <taxon>Linderina</taxon>
    </lineage>
</organism>
<reference evidence="1" key="1">
    <citation type="submission" date="2022-07" db="EMBL/GenBank/DDBJ databases">
        <title>Phylogenomic reconstructions and comparative analyses of Kickxellomycotina fungi.</title>
        <authorList>
            <person name="Reynolds N.K."/>
            <person name="Stajich J.E."/>
            <person name="Barry K."/>
            <person name="Grigoriev I.V."/>
            <person name="Crous P."/>
            <person name="Smith M.E."/>
        </authorList>
    </citation>
    <scope>NUCLEOTIDE SEQUENCE</scope>
    <source>
        <strain evidence="1">NRRL 5244</strain>
    </source>
</reference>
<comment type="caution">
    <text evidence="1">The sequence shown here is derived from an EMBL/GenBank/DDBJ whole genome shotgun (WGS) entry which is preliminary data.</text>
</comment>
<protein>
    <submittedName>
        <fullName evidence="1">Uncharacterized protein</fullName>
    </submittedName>
</protein>
<dbReference type="EMBL" id="JANBPW010004862">
    <property type="protein sequence ID" value="KAJ1933916.1"/>
    <property type="molecule type" value="Genomic_DNA"/>
</dbReference>
<evidence type="ECO:0000313" key="2">
    <source>
        <dbReference type="Proteomes" id="UP001150603"/>
    </source>
</evidence>
<gene>
    <name evidence="1" type="ORF">FBU59_005867</name>
</gene>
<sequence length="405" mass="44574">MRKCSDVQQIAQALAEAGLFESEWPAVRTLVVGDPGHSNTSWHASMEKIISKIGSDLMRVVANARYLRISDSGTTYDELVMGGLLQNNARTSGLALCMRDIACAGISQFPTTLTHLYINSGSIISLVNLPFICAETLVSLTLQPIQSGNLWSRFTSAGSRRVVEFKELRMLSLGFAASTTAAPVGYGNSALPVFPKLISLKVSGYEYDVNELLSQFPRRQIESLELRGTSTKHTIETEAFGSLKNVVVFGGIVDAQDAFYCRCFRESATVKRLTVDCLPTFDGFVRFPGFVQLRWLELTRYHLAEILTEWDSAQELFPDGKYRAILPELEQLTISGGSPSSVAERCASQLVALAVGMPKLECLCLGGAFMYYGMEIHQCIGRVLADEVLGQYAQHLCRLYVSGKF</sequence>
<evidence type="ECO:0000313" key="1">
    <source>
        <dbReference type="EMBL" id="KAJ1933916.1"/>
    </source>
</evidence>
<name>A0ACC1J1T2_9FUNG</name>
<proteinExistence type="predicted"/>
<accession>A0ACC1J1T2</accession>